<dbReference type="Gene3D" id="3.30.200.20">
    <property type="entry name" value="Phosphorylase Kinase, domain 1"/>
    <property type="match status" value="1"/>
</dbReference>
<keyword evidence="2" id="KW-0472">Membrane</keyword>
<keyword evidence="2" id="KW-1133">Transmembrane helix</keyword>
<evidence type="ECO:0000256" key="2">
    <source>
        <dbReference type="SAM" id="Phobius"/>
    </source>
</evidence>
<dbReference type="PaxDb" id="29760-VIT_05s0136g00330.t01"/>
<feature type="transmembrane region" description="Helical" evidence="2">
    <location>
        <begin position="21"/>
        <end position="45"/>
    </location>
</feature>
<name>F6I714_VITVI</name>
<dbReference type="InParanoid" id="F6I714"/>
<keyword evidence="2" id="KW-0812">Transmembrane</keyword>
<keyword evidence="4" id="KW-1185">Reference proteome</keyword>
<evidence type="ECO:0000313" key="4">
    <source>
        <dbReference type="Proteomes" id="UP000009183"/>
    </source>
</evidence>
<dbReference type="ExpressionAtlas" id="F6I714">
    <property type="expression patterns" value="baseline"/>
</dbReference>
<gene>
    <name evidence="3" type="ordered locus">VIT_05s0136g00330</name>
</gene>
<dbReference type="Proteomes" id="UP000009183">
    <property type="component" value="Chromosome 5"/>
</dbReference>
<dbReference type="eggNOG" id="KOG0584">
    <property type="taxonomic scope" value="Eukaryota"/>
</dbReference>
<feature type="region of interest" description="Disordered" evidence="1">
    <location>
        <begin position="72"/>
        <end position="94"/>
    </location>
</feature>
<dbReference type="STRING" id="29760.F6I714"/>
<dbReference type="HOGENOM" id="CLU_1565693_0_0_1"/>
<sequence length="171" mass="18879">MLMYARTGSENQPTILQVSKASLFSILMVVVLALVTFSEISPLLLKVWLQLAPLSQRLPLLNHSLVSRSSSQSVNSLNSHTSPEREDKSHAWLTSTAPVRSLPPSCEASQRESRYNEFLGKGAFETVYKAFDEVDGIEVGWGQVEIEDLLVPSTAGKIIFRGSSTEVIETR</sequence>
<accession>F6I714</accession>
<reference evidence="4" key="1">
    <citation type="journal article" date="2007" name="Nature">
        <title>The grapevine genome sequence suggests ancestral hexaploidization in major angiosperm phyla.</title>
        <authorList>
            <consortium name="The French-Italian Public Consortium for Grapevine Genome Characterization."/>
            <person name="Jaillon O."/>
            <person name="Aury J.-M."/>
            <person name="Noel B."/>
            <person name="Policriti A."/>
            <person name="Clepet C."/>
            <person name="Casagrande A."/>
            <person name="Choisne N."/>
            <person name="Aubourg S."/>
            <person name="Vitulo N."/>
            <person name="Jubin C."/>
            <person name="Vezzi A."/>
            <person name="Legeai F."/>
            <person name="Hugueney P."/>
            <person name="Dasilva C."/>
            <person name="Horner D."/>
            <person name="Mica E."/>
            <person name="Jublot D."/>
            <person name="Poulain J."/>
            <person name="Bruyere C."/>
            <person name="Billault A."/>
            <person name="Segurens B."/>
            <person name="Gouyvenoux M."/>
            <person name="Ugarte E."/>
            <person name="Cattonaro F."/>
            <person name="Anthouard V."/>
            <person name="Vico V."/>
            <person name="Del Fabbro C."/>
            <person name="Alaux M."/>
            <person name="Di Gaspero G."/>
            <person name="Dumas V."/>
            <person name="Felice N."/>
            <person name="Paillard S."/>
            <person name="Juman I."/>
            <person name="Moroldo M."/>
            <person name="Scalabrin S."/>
            <person name="Canaguier A."/>
            <person name="Le Clainche I."/>
            <person name="Malacrida G."/>
            <person name="Durand E."/>
            <person name="Pesole G."/>
            <person name="Laucou V."/>
            <person name="Chatelet P."/>
            <person name="Merdinoglu D."/>
            <person name="Delledonne M."/>
            <person name="Pezzotti M."/>
            <person name="Lecharny A."/>
            <person name="Scarpelli C."/>
            <person name="Artiguenave F."/>
            <person name="Pe M.E."/>
            <person name="Valle G."/>
            <person name="Morgante M."/>
            <person name="Caboche M."/>
            <person name="Adam-Blondon A.-F."/>
            <person name="Weissenbach J."/>
            <person name="Quetier F."/>
            <person name="Wincker P."/>
        </authorList>
    </citation>
    <scope>NUCLEOTIDE SEQUENCE [LARGE SCALE GENOMIC DNA]</scope>
    <source>
        <strain evidence="4">cv. Pinot noir / PN40024</strain>
    </source>
</reference>
<evidence type="ECO:0000256" key="1">
    <source>
        <dbReference type="SAM" id="MobiDB-lite"/>
    </source>
</evidence>
<dbReference type="EMBL" id="FN596762">
    <property type="protein sequence ID" value="CCB62732.1"/>
    <property type="molecule type" value="Genomic_DNA"/>
</dbReference>
<evidence type="ECO:0000313" key="3">
    <source>
        <dbReference type="EMBL" id="CCB62732.1"/>
    </source>
</evidence>
<protein>
    <submittedName>
        <fullName evidence="3">Uncharacterized protein</fullName>
    </submittedName>
</protein>
<organism evidence="3 4">
    <name type="scientific">Vitis vinifera</name>
    <name type="common">Grape</name>
    <dbReference type="NCBI Taxonomy" id="29760"/>
    <lineage>
        <taxon>Eukaryota</taxon>
        <taxon>Viridiplantae</taxon>
        <taxon>Streptophyta</taxon>
        <taxon>Embryophyta</taxon>
        <taxon>Tracheophyta</taxon>
        <taxon>Spermatophyta</taxon>
        <taxon>Magnoliopsida</taxon>
        <taxon>eudicotyledons</taxon>
        <taxon>Gunneridae</taxon>
        <taxon>Pentapetalae</taxon>
        <taxon>rosids</taxon>
        <taxon>Vitales</taxon>
        <taxon>Vitaceae</taxon>
        <taxon>Viteae</taxon>
        <taxon>Vitis</taxon>
    </lineage>
</organism>
<proteinExistence type="predicted"/>
<dbReference type="AlphaFoldDB" id="F6I714"/>
<feature type="compositionally biased region" description="Low complexity" evidence="1">
    <location>
        <begin position="72"/>
        <end position="81"/>
    </location>
</feature>